<organism evidence="1 2">
    <name type="scientific">Phytophthora lilii</name>
    <dbReference type="NCBI Taxonomy" id="2077276"/>
    <lineage>
        <taxon>Eukaryota</taxon>
        <taxon>Sar</taxon>
        <taxon>Stramenopiles</taxon>
        <taxon>Oomycota</taxon>
        <taxon>Peronosporomycetes</taxon>
        <taxon>Peronosporales</taxon>
        <taxon>Peronosporaceae</taxon>
        <taxon>Phytophthora</taxon>
    </lineage>
</organism>
<keyword evidence="2" id="KW-1185">Reference proteome</keyword>
<reference evidence="1" key="1">
    <citation type="submission" date="2023-04" db="EMBL/GenBank/DDBJ databases">
        <title>Phytophthora lilii NBRC 32176.</title>
        <authorList>
            <person name="Ichikawa N."/>
            <person name="Sato H."/>
            <person name="Tonouchi N."/>
        </authorList>
    </citation>
    <scope>NUCLEOTIDE SEQUENCE</scope>
    <source>
        <strain evidence="1">NBRC 32176</strain>
    </source>
</reference>
<accession>A0A9W6WYT0</accession>
<protein>
    <submittedName>
        <fullName evidence="1">Unnamed protein product</fullName>
    </submittedName>
</protein>
<gene>
    <name evidence="1" type="ORF">Plil01_000930000</name>
</gene>
<evidence type="ECO:0000313" key="2">
    <source>
        <dbReference type="Proteomes" id="UP001165083"/>
    </source>
</evidence>
<dbReference type="EMBL" id="BSXW01000463">
    <property type="protein sequence ID" value="GMF23129.1"/>
    <property type="molecule type" value="Genomic_DNA"/>
</dbReference>
<proteinExistence type="predicted"/>
<evidence type="ECO:0000313" key="1">
    <source>
        <dbReference type="EMBL" id="GMF23129.1"/>
    </source>
</evidence>
<sequence length="91" mass="10332">MNMAIDGNPGIGKSRSYVNCAFRLIRGCVDEELKKLEYNLILNHDDMYFQYDHDDVSLHQLSNDEIDVVSGKPKVVRLTNETSPPLYGWAG</sequence>
<dbReference type="Proteomes" id="UP001165083">
    <property type="component" value="Unassembled WGS sequence"/>
</dbReference>
<name>A0A9W6WYT0_9STRA</name>
<dbReference type="AlphaFoldDB" id="A0A9W6WYT0"/>
<dbReference type="OrthoDB" id="96105at2759"/>
<comment type="caution">
    <text evidence="1">The sequence shown here is derived from an EMBL/GenBank/DDBJ whole genome shotgun (WGS) entry which is preliminary data.</text>
</comment>